<dbReference type="RefSeq" id="WP_345722724.1">
    <property type="nucleotide sequence ID" value="NZ_BAABRU010000010.1"/>
</dbReference>
<dbReference type="PANTHER" id="PTHR42823:SF3">
    <property type="entry name" value="ATP SYNTHASE SUBUNIT A, CHLOROPLASTIC"/>
    <property type="match status" value="1"/>
</dbReference>
<evidence type="ECO:0000256" key="7">
    <source>
        <dbReference type="ARBA" id="ARBA00022989"/>
    </source>
</evidence>
<evidence type="ECO:0000313" key="14">
    <source>
        <dbReference type="Proteomes" id="UP001428290"/>
    </source>
</evidence>
<evidence type="ECO:0000313" key="13">
    <source>
        <dbReference type="EMBL" id="GAA5529107.1"/>
    </source>
</evidence>
<feature type="transmembrane region" description="Helical" evidence="11">
    <location>
        <begin position="160"/>
        <end position="181"/>
    </location>
</feature>
<comment type="subcellular location">
    <subcellularLocation>
        <location evidence="11 12">Cell membrane</location>
        <topology evidence="11 12">Multi-pass membrane protein</topology>
    </subcellularLocation>
    <subcellularLocation>
        <location evidence="1">Membrane</location>
        <topology evidence="1">Multi-pass membrane protein</topology>
    </subcellularLocation>
</comment>
<organism evidence="13 14">
    <name type="scientific">Herpetosiphon gulosus</name>
    <dbReference type="NCBI Taxonomy" id="1973496"/>
    <lineage>
        <taxon>Bacteria</taxon>
        <taxon>Bacillati</taxon>
        <taxon>Chloroflexota</taxon>
        <taxon>Chloroflexia</taxon>
        <taxon>Herpetosiphonales</taxon>
        <taxon>Herpetosiphonaceae</taxon>
        <taxon>Herpetosiphon</taxon>
    </lineage>
</organism>
<evidence type="ECO:0000256" key="5">
    <source>
        <dbReference type="ARBA" id="ARBA00022692"/>
    </source>
</evidence>
<evidence type="ECO:0000256" key="10">
    <source>
        <dbReference type="ARBA" id="ARBA00023310"/>
    </source>
</evidence>
<dbReference type="Proteomes" id="UP001428290">
    <property type="component" value="Unassembled WGS sequence"/>
</dbReference>
<reference evidence="13 14" key="1">
    <citation type="submission" date="2024-02" db="EMBL/GenBank/DDBJ databases">
        <title>Herpetosiphon gulosus NBRC 112829.</title>
        <authorList>
            <person name="Ichikawa N."/>
            <person name="Katano-Makiyama Y."/>
            <person name="Hidaka K."/>
        </authorList>
    </citation>
    <scope>NUCLEOTIDE SEQUENCE [LARGE SCALE GENOMIC DNA]</scope>
    <source>
        <strain evidence="13 14">NBRC 112829</strain>
    </source>
</reference>
<keyword evidence="3 11" id="KW-0813">Transport</keyword>
<evidence type="ECO:0000256" key="2">
    <source>
        <dbReference type="ARBA" id="ARBA00006810"/>
    </source>
</evidence>
<dbReference type="InterPro" id="IPR045082">
    <property type="entry name" value="ATP_syn_F0_a_bact/chloroplast"/>
</dbReference>
<dbReference type="CDD" id="cd00310">
    <property type="entry name" value="ATP-synt_Fo_a_6"/>
    <property type="match status" value="1"/>
</dbReference>
<evidence type="ECO:0000256" key="6">
    <source>
        <dbReference type="ARBA" id="ARBA00022781"/>
    </source>
</evidence>
<feature type="transmembrane region" description="Helical" evidence="11">
    <location>
        <begin position="104"/>
        <end position="124"/>
    </location>
</feature>
<evidence type="ECO:0000256" key="4">
    <source>
        <dbReference type="ARBA" id="ARBA00022547"/>
    </source>
</evidence>
<evidence type="ECO:0000256" key="1">
    <source>
        <dbReference type="ARBA" id="ARBA00004141"/>
    </source>
</evidence>
<sequence>MLTSLTRAYASFILENVQKSTKSHSRLKISLPTVVHDRQNAAWLGYKRGGIALSTKRNIWIPVGIVLVVGILLRIFLPVGKPLVSVRAEEVFHIGSYNVTNSLLLTWVVMILLVVLSLAATAKLRSGNDEALKHPKGLQNALEYGVEVLYNTMQGVSPKYVARFFVVVATIFFLVLPSNWFGLVPGVGSLGVCFAESELEVMHGYTPVAGAGPSEKVIGAQKVWSDYTNKCAGTADTLVRAEALAQGIVLPATLETPEQIAQYKAVSAELDHAGTITPLFHPFLRPGSADLNMTLALALISFVVTEFWGFRKQGFGYLGKFFIFNQGPIQFFVGIIELVSEFARIISFTFRLFGNIFAGEVVLLVMAFLFPALLSLPFYGLELFVGLVQAFVFAMLTMAFIDMAAESHGDHGHEEHAH</sequence>
<feature type="transmembrane region" description="Helical" evidence="11">
    <location>
        <begin position="291"/>
        <end position="310"/>
    </location>
</feature>
<evidence type="ECO:0000256" key="3">
    <source>
        <dbReference type="ARBA" id="ARBA00022448"/>
    </source>
</evidence>
<keyword evidence="6 11" id="KW-0375">Hydrogen ion transport</keyword>
<dbReference type="HAMAP" id="MF_01393">
    <property type="entry name" value="ATP_synth_a_bact"/>
    <property type="match status" value="1"/>
</dbReference>
<keyword evidence="10 11" id="KW-0066">ATP synthesis</keyword>
<dbReference type="InterPro" id="IPR000568">
    <property type="entry name" value="ATP_synth_F0_asu"/>
</dbReference>
<accession>A0ABP9X0Z0</accession>
<dbReference type="SUPFAM" id="SSF81336">
    <property type="entry name" value="F1F0 ATP synthase subunit A"/>
    <property type="match status" value="1"/>
</dbReference>
<dbReference type="InterPro" id="IPR035908">
    <property type="entry name" value="F0_ATP_A_sf"/>
</dbReference>
<dbReference type="Pfam" id="PF00119">
    <property type="entry name" value="ATP-synt_A"/>
    <property type="match status" value="1"/>
</dbReference>
<comment type="function">
    <text evidence="11 12">Key component of the proton channel; it plays a direct role in the translocation of protons across the membrane.</text>
</comment>
<feature type="transmembrane region" description="Helical" evidence="11">
    <location>
        <begin position="383"/>
        <end position="401"/>
    </location>
</feature>
<dbReference type="InterPro" id="IPR023011">
    <property type="entry name" value="ATP_synth_F0_asu_AS"/>
</dbReference>
<keyword evidence="5 11" id="KW-0812">Transmembrane</keyword>
<evidence type="ECO:0000256" key="12">
    <source>
        <dbReference type="RuleBase" id="RU000483"/>
    </source>
</evidence>
<protein>
    <recommendedName>
        <fullName evidence="11 12">ATP synthase subunit a</fullName>
    </recommendedName>
    <alternativeName>
        <fullName evidence="11">ATP synthase F0 sector subunit a</fullName>
    </alternativeName>
    <alternativeName>
        <fullName evidence="11">F-ATPase subunit 6</fullName>
    </alternativeName>
</protein>
<keyword evidence="11" id="KW-1003">Cell membrane</keyword>
<evidence type="ECO:0000256" key="8">
    <source>
        <dbReference type="ARBA" id="ARBA00023065"/>
    </source>
</evidence>
<keyword evidence="8 11" id="KW-0406">Ion transport</keyword>
<gene>
    <name evidence="11 13" type="primary">atpB</name>
    <name evidence="13" type="ORF">Hgul01_02911</name>
</gene>
<comment type="caution">
    <text evidence="13">The sequence shown here is derived from an EMBL/GenBank/DDBJ whole genome shotgun (WGS) entry which is preliminary data.</text>
</comment>
<keyword evidence="4 11" id="KW-0138">CF(0)</keyword>
<dbReference type="PANTHER" id="PTHR42823">
    <property type="entry name" value="ATP SYNTHASE SUBUNIT A, CHLOROPLASTIC"/>
    <property type="match status" value="1"/>
</dbReference>
<comment type="similarity">
    <text evidence="2 11 12">Belongs to the ATPase A chain family.</text>
</comment>
<name>A0ABP9X0Z0_9CHLR</name>
<dbReference type="PROSITE" id="PS00449">
    <property type="entry name" value="ATPASE_A"/>
    <property type="match status" value="1"/>
</dbReference>
<feature type="transmembrane region" description="Helical" evidence="11">
    <location>
        <begin position="59"/>
        <end position="77"/>
    </location>
</feature>
<keyword evidence="9 11" id="KW-0472">Membrane</keyword>
<proteinExistence type="inferred from homology"/>
<keyword evidence="14" id="KW-1185">Reference proteome</keyword>
<feature type="transmembrane region" description="Helical" evidence="11">
    <location>
        <begin position="356"/>
        <end position="376"/>
    </location>
</feature>
<dbReference type="EMBL" id="BAABRU010000010">
    <property type="protein sequence ID" value="GAA5529107.1"/>
    <property type="molecule type" value="Genomic_DNA"/>
</dbReference>
<evidence type="ECO:0000256" key="9">
    <source>
        <dbReference type="ARBA" id="ARBA00023136"/>
    </source>
</evidence>
<dbReference type="Gene3D" id="1.20.120.220">
    <property type="entry name" value="ATP synthase, F0 complex, subunit A"/>
    <property type="match status" value="1"/>
</dbReference>
<dbReference type="NCBIfam" id="TIGR01131">
    <property type="entry name" value="ATP_synt_6_or_A"/>
    <property type="match status" value="1"/>
</dbReference>
<evidence type="ECO:0000256" key="11">
    <source>
        <dbReference type="HAMAP-Rule" id="MF_01393"/>
    </source>
</evidence>
<keyword evidence="7 11" id="KW-1133">Transmembrane helix</keyword>